<reference evidence="5 6" key="1">
    <citation type="journal article" date="2016" name="Int. J. Syst. Evol. Microbiol.">
        <title>Tessaracoccus flavus sp. nov., isolated from the drainage system of a lindane-producing factory.</title>
        <authorList>
            <person name="Kumari R."/>
            <person name="Singh P."/>
            <person name="Schumann P."/>
            <person name="Lal R."/>
        </authorList>
    </citation>
    <scope>NUCLEOTIDE SEQUENCE [LARGE SCALE GENOMIC DNA]</scope>
    <source>
        <strain evidence="5 6">RP1T</strain>
    </source>
</reference>
<dbReference type="PANTHER" id="PTHR30408:SF12">
    <property type="entry name" value="TYPE I RESTRICTION ENZYME MJAVIII SPECIFICITY SUBUNIT"/>
    <property type="match status" value="1"/>
</dbReference>
<evidence type="ECO:0000256" key="2">
    <source>
        <dbReference type="ARBA" id="ARBA00022747"/>
    </source>
</evidence>
<gene>
    <name evidence="5" type="ORF">RPIT_10855</name>
</gene>
<dbReference type="EMBL" id="CP019605">
    <property type="protein sequence ID" value="AQP45231.1"/>
    <property type="molecule type" value="Genomic_DNA"/>
</dbReference>
<feature type="domain" description="Type I restriction modification DNA specificity" evidence="4">
    <location>
        <begin position="240"/>
        <end position="355"/>
    </location>
</feature>
<dbReference type="KEGG" id="tfl:RPIT_10855"/>
<sequence length="380" mass="41494">MRMVPLGEVVQFTNGGTPARSNSEFWEGDIPWITGADITDGGAVSARSFISQAAVARSSTQVLPEGTVLLLTRTSVGKVAILPRPMAINQDITGITPSQAVDTRYLMHFLRASKPQLLRNLRGATIQGVTRQDVGSLEFPLAPLMQQRRIAAILDKADAVRAKRRQVLAHLDTLSQSIFNDMFAGEHQSASLGDLISSGPTNGLYRPEKDYGFGTPILRIDSFHGGEIHAKPLRRVAISSDLIGTYSLRPGDIVVNRVNSMSHLGKSALVRSLDEETVFESNMMRLRVDSGSVLPEYVHGWLQTHESKAQILAKAKQAINQASINQTDVKSLILPLPPLSAQAEYASVVHKIREQSHLSSRGHLEALVRSLQSRAFKGEL</sequence>
<dbReference type="CDD" id="cd17513">
    <property type="entry name" value="RMtype1_S_AveSPN6ORF1907P_TRD2-CR2_like"/>
    <property type="match status" value="1"/>
</dbReference>
<name>A0A1Q2CGJ1_9ACTN</name>
<evidence type="ECO:0000313" key="5">
    <source>
        <dbReference type="EMBL" id="AQP45231.1"/>
    </source>
</evidence>
<dbReference type="GO" id="GO:0003677">
    <property type="term" value="F:DNA binding"/>
    <property type="evidence" value="ECO:0007669"/>
    <property type="project" value="UniProtKB-KW"/>
</dbReference>
<dbReference type="CDD" id="cd17517">
    <property type="entry name" value="RMtype1_S_EcoKI_StySPI-TRD2-CR2_like"/>
    <property type="match status" value="1"/>
</dbReference>
<dbReference type="PANTHER" id="PTHR30408">
    <property type="entry name" value="TYPE-1 RESTRICTION ENZYME ECOKI SPECIFICITY PROTEIN"/>
    <property type="match status" value="1"/>
</dbReference>
<evidence type="ECO:0000256" key="3">
    <source>
        <dbReference type="ARBA" id="ARBA00023125"/>
    </source>
</evidence>
<dbReference type="Pfam" id="PF01420">
    <property type="entry name" value="Methylase_S"/>
    <property type="match status" value="2"/>
</dbReference>
<dbReference type="Gene3D" id="3.90.220.20">
    <property type="entry name" value="DNA methylase specificity domains"/>
    <property type="match status" value="2"/>
</dbReference>
<organism evidence="5 6">
    <name type="scientific">Tessaracoccus flavus</name>
    <dbReference type="NCBI Taxonomy" id="1610493"/>
    <lineage>
        <taxon>Bacteria</taxon>
        <taxon>Bacillati</taxon>
        <taxon>Actinomycetota</taxon>
        <taxon>Actinomycetes</taxon>
        <taxon>Propionibacteriales</taxon>
        <taxon>Propionibacteriaceae</taxon>
        <taxon>Tessaracoccus</taxon>
    </lineage>
</organism>
<dbReference type="SUPFAM" id="SSF116734">
    <property type="entry name" value="DNA methylase specificity domain"/>
    <property type="match status" value="2"/>
</dbReference>
<evidence type="ECO:0000259" key="4">
    <source>
        <dbReference type="Pfam" id="PF01420"/>
    </source>
</evidence>
<proteinExistence type="inferred from homology"/>
<keyword evidence="6" id="KW-1185">Reference proteome</keyword>
<dbReference type="GO" id="GO:0009307">
    <property type="term" value="P:DNA restriction-modification system"/>
    <property type="evidence" value="ECO:0007669"/>
    <property type="project" value="UniProtKB-KW"/>
</dbReference>
<dbReference type="InterPro" id="IPR000055">
    <property type="entry name" value="Restrct_endonuc_typeI_TRD"/>
</dbReference>
<dbReference type="STRING" id="1610493.RPIT_10855"/>
<evidence type="ECO:0000313" key="6">
    <source>
        <dbReference type="Proteomes" id="UP000188324"/>
    </source>
</evidence>
<dbReference type="OrthoDB" id="3197085at2"/>
<comment type="similarity">
    <text evidence="1">Belongs to the type-I restriction system S methylase family.</text>
</comment>
<evidence type="ECO:0000256" key="1">
    <source>
        <dbReference type="ARBA" id="ARBA00010923"/>
    </source>
</evidence>
<keyword evidence="2" id="KW-0680">Restriction system</keyword>
<keyword evidence="3" id="KW-0238">DNA-binding</keyword>
<protein>
    <recommendedName>
        <fullName evidence="4">Type I restriction modification DNA specificity domain-containing protein</fullName>
    </recommendedName>
</protein>
<dbReference type="InterPro" id="IPR044946">
    <property type="entry name" value="Restrct_endonuc_typeI_TRD_sf"/>
</dbReference>
<dbReference type="AlphaFoldDB" id="A0A1Q2CGJ1"/>
<feature type="domain" description="Type I restriction modification DNA specificity" evidence="4">
    <location>
        <begin position="3"/>
        <end position="159"/>
    </location>
</feature>
<accession>A0A1Q2CGJ1</accession>
<dbReference type="Proteomes" id="UP000188324">
    <property type="component" value="Chromosome"/>
</dbReference>
<dbReference type="InterPro" id="IPR052021">
    <property type="entry name" value="Type-I_RS_S_subunit"/>
</dbReference>